<accession>A0ABT7NQB8</accession>
<evidence type="ECO:0000313" key="3">
    <source>
        <dbReference type="Proteomes" id="UP001170954"/>
    </source>
</evidence>
<name>A0ABT7NQB8_9SPHI</name>
<keyword evidence="3" id="KW-1185">Reference proteome</keyword>
<proteinExistence type="predicted"/>
<dbReference type="EMBL" id="JACAGK010000040">
    <property type="protein sequence ID" value="MDM1049213.1"/>
    <property type="molecule type" value="Genomic_DNA"/>
</dbReference>
<dbReference type="Pfam" id="PF12706">
    <property type="entry name" value="Lactamase_B_2"/>
    <property type="match status" value="1"/>
</dbReference>
<comment type="caution">
    <text evidence="2">The sequence shown here is derived from an EMBL/GenBank/DDBJ whole genome shotgun (WGS) entry which is preliminary data.</text>
</comment>
<dbReference type="CDD" id="cd16279">
    <property type="entry name" value="metallo-hydrolase-like_MBL-fold"/>
    <property type="match status" value="1"/>
</dbReference>
<evidence type="ECO:0000259" key="1">
    <source>
        <dbReference type="SMART" id="SM00849"/>
    </source>
</evidence>
<dbReference type="Proteomes" id="UP001170954">
    <property type="component" value="Unassembled WGS sequence"/>
</dbReference>
<dbReference type="Gene3D" id="3.60.15.10">
    <property type="entry name" value="Ribonuclease Z/Hydroxyacylglutathione hydrolase-like"/>
    <property type="match status" value="1"/>
</dbReference>
<dbReference type="InterPro" id="IPR001279">
    <property type="entry name" value="Metallo-B-lactamas"/>
</dbReference>
<reference evidence="2" key="1">
    <citation type="submission" date="2020-06" db="EMBL/GenBank/DDBJ databases">
        <authorList>
            <person name="Dong N."/>
        </authorList>
    </citation>
    <scope>NUCLEOTIDE SEQUENCE</scope>
    <source>
        <strain evidence="2">R1692</strain>
    </source>
</reference>
<dbReference type="PANTHER" id="PTHR42663">
    <property type="entry name" value="HYDROLASE C777.06C-RELATED-RELATED"/>
    <property type="match status" value="1"/>
</dbReference>
<sequence length="256" mass="28952">MRVTFLGTGTSQGVPVIACHCPVCQSTDKKDNRLRSSILMEYNEHAVVIDTGPDFRYQMLRQHVDRLDAVLMTHSHKDHIAGLDDVRAYNYQQQQSIPIYSNKATHDALRKEFYYAFSEYKYPGVPQLELEEIVAGQAFELYGASILPIEVMHFKMPVLGFRLGDFAYITDAKTISDESYALLAGVKVLVLNALQKDPHISHLTLDEALDVVKRIAPEQTYLTHISHRFGKHQDIQKELPDGVFVAYDGLAIDIAE</sequence>
<feature type="domain" description="Metallo-beta-lactamase" evidence="1">
    <location>
        <begin position="34"/>
        <end position="224"/>
    </location>
</feature>
<dbReference type="SMART" id="SM00849">
    <property type="entry name" value="Lactamase_B"/>
    <property type="match status" value="1"/>
</dbReference>
<evidence type="ECO:0000313" key="2">
    <source>
        <dbReference type="EMBL" id="MDM1049213.1"/>
    </source>
</evidence>
<protein>
    <submittedName>
        <fullName evidence="2">MBL fold metallo-hydrolase</fullName>
    </submittedName>
</protein>
<dbReference type="PANTHER" id="PTHR42663:SF6">
    <property type="entry name" value="HYDROLASE C777.06C-RELATED"/>
    <property type="match status" value="1"/>
</dbReference>
<dbReference type="RefSeq" id="WP_286651719.1">
    <property type="nucleotide sequence ID" value="NZ_JACAGK010000040.1"/>
</dbReference>
<dbReference type="SUPFAM" id="SSF56281">
    <property type="entry name" value="Metallo-hydrolase/oxidoreductase"/>
    <property type="match status" value="1"/>
</dbReference>
<organism evidence="2 3">
    <name type="scientific">Sphingobacterium hotanense</name>
    <dbReference type="NCBI Taxonomy" id="649196"/>
    <lineage>
        <taxon>Bacteria</taxon>
        <taxon>Pseudomonadati</taxon>
        <taxon>Bacteroidota</taxon>
        <taxon>Sphingobacteriia</taxon>
        <taxon>Sphingobacteriales</taxon>
        <taxon>Sphingobacteriaceae</taxon>
        <taxon>Sphingobacterium</taxon>
    </lineage>
</organism>
<gene>
    <name evidence="2" type="ORF">HX018_13305</name>
</gene>
<reference evidence="2" key="2">
    <citation type="journal article" date="2022" name="Sci. Total Environ.">
        <title>Prevalence, transmission, and molecular epidemiology of tet(X)-positive bacteria among humans, animals, and environmental niches in China: An epidemiological, and genomic-based study.</title>
        <authorList>
            <person name="Dong N."/>
            <person name="Zeng Y."/>
            <person name="Cai C."/>
            <person name="Sun C."/>
            <person name="Lu J."/>
            <person name="Liu C."/>
            <person name="Zhou H."/>
            <person name="Sun Q."/>
            <person name="Shu L."/>
            <person name="Wang H."/>
            <person name="Wang Y."/>
            <person name="Wang S."/>
            <person name="Wu C."/>
            <person name="Chan E.W."/>
            <person name="Chen G."/>
            <person name="Shen Z."/>
            <person name="Chen S."/>
            <person name="Zhang R."/>
        </authorList>
    </citation>
    <scope>NUCLEOTIDE SEQUENCE</scope>
    <source>
        <strain evidence="2">R1692</strain>
    </source>
</reference>
<dbReference type="InterPro" id="IPR036866">
    <property type="entry name" value="RibonucZ/Hydroxyglut_hydro"/>
</dbReference>